<dbReference type="Pfam" id="PF01627">
    <property type="entry name" value="Hpt"/>
    <property type="match status" value="1"/>
</dbReference>
<dbReference type="Gene3D" id="1.20.120.160">
    <property type="entry name" value="HPT domain"/>
    <property type="match status" value="1"/>
</dbReference>
<name>A0A0N0VLL8_9HYPH</name>
<dbReference type="STRING" id="1514904.SU32_10910"/>
<dbReference type="Proteomes" id="UP000038011">
    <property type="component" value="Unassembled WGS sequence"/>
</dbReference>
<evidence type="ECO:0000313" key="4">
    <source>
        <dbReference type="EMBL" id="KPB00921.1"/>
    </source>
</evidence>
<gene>
    <name evidence="4" type="ORF">SU32_10910</name>
</gene>
<comment type="caution">
    <text evidence="4">The sequence shown here is derived from an EMBL/GenBank/DDBJ whole genome shotgun (WGS) entry which is preliminary data.</text>
</comment>
<evidence type="ECO:0000256" key="1">
    <source>
        <dbReference type="ARBA" id="ARBA00023012"/>
    </source>
</evidence>
<dbReference type="OrthoDB" id="8454588at2"/>
<sequence>MGQAVLNAEHPVFSSPAGESQLEARSRPVDLVHLARQTGGNRGLEEEVLQIFLKQAHKLAREMEQGCDCDARKLAAHNLKGAARAVGAFNVANCAGDLEDHPSEAAYVSSLVAEVNITCDYISSLLR</sequence>
<evidence type="ECO:0000256" key="2">
    <source>
        <dbReference type="SAM" id="MobiDB-lite"/>
    </source>
</evidence>
<keyword evidence="1" id="KW-0902">Two-component regulatory system</keyword>
<reference evidence="4 5" key="1">
    <citation type="submission" date="2015-01" db="EMBL/GenBank/DDBJ databases">
        <title>Ahrensia donghaiensis sp. nov., a novel dimethylsulphoniopropionate-cleavage bacterium isolated from seawater and emended descriptions of the genus Ahrensia and Ahrensia kielensis.</title>
        <authorList>
            <person name="Liu J."/>
        </authorList>
    </citation>
    <scope>NUCLEOTIDE SEQUENCE [LARGE SCALE GENOMIC DNA]</scope>
    <source>
        <strain evidence="4 5">LZD062</strain>
    </source>
</reference>
<feature type="domain" description="HPt" evidence="3">
    <location>
        <begin position="47"/>
        <end position="101"/>
    </location>
</feature>
<dbReference type="PATRIC" id="fig|1514904.3.peg.1022"/>
<dbReference type="RefSeq" id="WP_082376649.1">
    <property type="nucleotide sequence ID" value="NZ_JXMU01000015.1"/>
</dbReference>
<feature type="region of interest" description="Disordered" evidence="2">
    <location>
        <begin position="1"/>
        <end position="21"/>
    </location>
</feature>
<dbReference type="InterPro" id="IPR008207">
    <property type="entry name" value="Sig_transdc_His_kin_Hpt_dom"/>
</dbReference>
<dbReference type="EMBL" id="JXMU01000015">
    <property type="protein sequence ID" value="KPB00921.1"/>
    <property type="molecule type" value="Genomic_DNA"/>
</dbReference>
<dbReference type="AlphaFoldDB" id="A0A0N0VLL8"/>
<protein>
    <recommendedName>
        <fullName evidence="3">HPt domain-containing protein</fullName>
    </recommendedName>
</protein>
<keyword evidence="5" id="KW-1185">Reference proteome</keyword>
<accession>A0A0N0VLL8</accession>
<evidence type="ECO:0000259" key="3">
    <source>
        <dbReference type="Pfam" id="PF01627"/>
    </source>
</evidence>
<dbReference type="GO" id="GO:0000160">
    <property type="term" value="P:phosphorelay signal transduction system"/>
    <property type="evidence" value="ECO:0007669"/>
    <property type="project" value="UniProtKB-KW"/>
</dbReference>
<evidence type="ECO:0000313" key="5">
    <source>
        <dbReference type="Proteomes" id="UP000038011"/>
    </source>
</evidence>
<dbReference type="SUPFAM" id="SSF47226">
    <property type="entry name" value="Histidine-containing phosphotransfer domain, HPT domain"/>
    <property type="match status" value="1"/>
</dbReference>
<dbReference type="InterPro" id="IPR036641">
    <property type="entry name" value="HPT_dom_sf"/>
</dbReference>
<proteinExistence type="predicted"/>
<dbReference type="GO" id="GO:0004672">
    <property type="term" value="F:protein kinase activity"/>
    <property type="evidence" value="ECO:0007669"/>
    <property type="project" value="UniProtKB-ARBA"/>
</dbReference>
<organism evidence="4 5">
    <name type="scientific">Ahrensia marina</name>
    <dbReference type="NCBI Taxonomy" id="1514904"/>
    <lineage>
        <taxon>Bacteria</taxon>
        <taxon>Pseudomonadati</taxon>
        <taxon>Pseudomonadota</taxon>
        <taxon>Alphaproteobacteria</taxon>
        <taxon>Hyphomicrobiales</taxon>
        <taxon>Ahrensiaceae</taxon>
        <taxon>Ahrensia</taxon>
    </lineage>
</organism>